<dbReference type="Pfam" id="PF14559">
    <property type="entry name" value="TPR_19"/>
    <property type="match status" value="1"/>
</dbReference>
<dbReference type="Gene3D" id="1.25.40.10">
    <property type="entry name" value="Tetratricopeptide repeat domain"/>
    <property type="match status" value="2"/>
</dbReference>
<dbReference type="SMART" id="SM00028">
    <property type="entry name" value="TPR"/>
    <property type="match status" value="5"/>
</dbReference>
<dbReference type="PANTHER" id="PTHR44186:SF1">
    <property type="entry name" value="BARDET-BIEDL SYNDROME 4 PROTEIN"/>
    <property type="match status" value="1"/>
</dbReference>
<keyword evidence="4" id="KW-0732">Signal</keyword>
<evidence type="ECO:0000256" key="2">
    <source>
        <dbReference type="ARBA" id="ARBA00022803"/>
    </source>
</evidence>
<dbReference type="InterPro" id="IPR019734">
    <property type="entry name" value="TPR_rpt"/>
</dbReference>
<keyword evidence="2 3" id="KW-0802">TPR repeat</keyword>
<name>A0A7C3PPV3_9CYAN</name>
<evidence type="ECO:0000313" key="5">
    <source>
        <dbReference type="EMBL" id="HFM98997.1"/>
    </source>
</evidence>
<organism evidence="5">
    <name type="scientific">Oscillatoriales cyanobacterium SpSt-418</name>
    <dbReference type="NCBI Taxonomy" id="2282169"/>
    <lineage>
        <taxon>Bacteria</taxon>
        <taxon>Bacillati</taxon>
        <taxon>Cyanobacteriota</taxon>
        <taxon>Cyanophyceae</taxon>
        <taxon>Oscillatoriophycideae</taxon>
        <taxon>Oscillatoriales</taxon>
    </lineage>
</organism>
<protein>
    <submittedName>
        <fullName evidence="5">Tetratricopeptide repeat protein</fullName>
    </submittedName>
</protein>
<proteinExistence type="predicted"/>
<keyword evidence="1" id="KW-0677">Repeat</keyword>
<gene>
    <name evidence="5" type="ORF">ENR64_14820</name>
</gene>
<comment type="caution">
    <text evidence="5">The sequence shown here is derived from an EMBL/GenBank/DDBJ whole genome shotgun (WGS) entry which is preliminary data.</text>
</comment>
<dbReference type="PROSITE" id="PS50005">
    <property type="entry name" value="TPR"/>
    <property type="match status" value="2"/>
</dbReference>
<accession>A0A7C3PPV3</accession>
<evidence type="ECO:0000256" key="4">
    <source>
        <dbReference type="SAM" id="SignalP"/>
    </source>
</evidence>
<feature type="repeat" description="TPR" evidence="3">
    <location>
        <begin position="26"/>
        <end position="59"/>
    </location>
</feature>
<dbReference type="InterPro" id="IPR011990">
    <property type="entry name" value="TPR-like_helical_dom_sf"/>
</dbReference>
<dbReference type="Pfam" id="PF07719">
    <property type="entry name" value="TPR_2"/>
    <property type="match status" value="1"/>
</dbReference>
<dbReference type="PANTHER" id="PTHR44186">
    <property type="match status" value="1"/>
</dbReference>
<evidence type="ECO:0000256" key="3">
    <source>
        <dbReference type="PROSITE-ProRule" id="PRU00339"/>
    </source>
</evidence>
<feature type="signal peptide" evidence="4">
    <location>
        <begin position="1"/>
        <end position="22"/>
    </location>
</feature>
<feature type="chain" id="PRO_5028204107" evidence="4">
    <location>
        <begin position="23"/>
        <end position="225"/>
    </location>
</feature>
<feature type="repeat" description="TPR" evidence="3">
    <location>
        <begin position="128"/>
        <end position="161"/>
    </location>
</feature>
<dbReference type="EMBL" id="DSRU01000220">
    <property type="protein sequence ID" value="HFM98997.1"/>
    <property type="molecule type" value="Genomic_DNA"/>
</dbReference>
<dbReference type="SUPFAM" id="SSF48452">
    <property type="entry name" value="TPR-like"/>
    <property type="match status" value="1"/>
</dbReference>
<dbReference type="InterPro" id="IPR013105">
    <property type="entry name" value="TPR_2"/>
</dbReference>
<reference evidence="5" key="1">
    <citation type="journal article" date="2020" name="mSystems">
        <title>Genome- and Community-Level Interaction Insights into Carbon Utilization and Element Cycling Functions of Hydrothermarchaeota in Hydrothermal Sediment.</title>
        <authorList>
            <person name="Zhou Z."/>
            <person name="Liu Y."/>
            <person name="Xu W."/>
            <person name="Pan J."/>
            <person name="Luo Z.H."/>
            <person name="Li M."/>
        </authorList>
    </citation>
    <scope>NUCLEOTIDE SEQUENCE [LARGE SCALE GENOMIC DNA]</scope>
    <source>
        <strain evidence="5">SpSt-418</strain>
    </source>
</reference>
<evidence type="ECO:0000256" key="1">
    <source>
        <dbReference type="ARBA" id="ARBA00022737"/>
    </source>
</evidence>
<dbReference type="AlphaFoldDB" id="A0A7C3PPV3"/>
<sequence length="225" mass="24422">MSTRMHWGLMIVGVLLTAPAIAAPTAAEYRQMGLQLRNQERYTDAIAALQKAVELEPNNVSGRVLLGWTQHKADQRVEAAATLTQAFYLNPFDVPTLNALGIVQLVEGQLGGAIASHGWAAVLKADNEIAYYNLSLAFERIGQYDWAIAAAQKAATLEPNNPHPLVAEAVAHWGNGEKEQAQRAYQRAQSLNGAYADPGYLAIDLPRAGFSETQLGTSQQIRKSL</sequence>